<dbReference type="KEGG" id="hhg:XM38_040300"/>
<dbReference type="Proteomes" id="UP000191901">
    <property type="component" value="Chromosome"/>
</dbReference>
<organism evidence="3 4">
    <name type="scientific">Halomicronema hongdechloris C2206</name>
    <dbReference type="NCBI Taxonomy" id="1641165"/>
    <lineage>
        <taxon>Bacteria</taxon>
        <taxon>Bacillati</taxon>
        <taxon>Cyanobacteriota</taxon>
        <taxon>Cyanophyceae</taxon>
        <taxon>Nodosilineales</taxon>
        <taxon>Nodosilineaceae</taxon>
        <taxon>Halomicronema</taxon>
    </lineage>
</organism>
<keyword evidence="2" id="KW-1277">Toxin-antitoxin system</keyword>
<dbReference type="AlphaFoldDB" id="A0A1Z3HRZ8"/>
<sequence>MTYQVFIQPAAQRRLKKLPVPVQRKLVTLIEGLAEEPRPSGCKKLKGRENRYRVRSGDYRVIYSIEDTALIIRIIKVGHRRHPERFQDIQSSTLGTSQLNHSILG</sequence>
<evidence type="ECO:0000256" key="2">
    <source>
        <dbReference type="ARBA" id="ARBA00022649"/>
    </source>
</evidence>
<dbReference type="SUPFAM" id="SSF143011">
    <property type="entry name" value="RelE-like"/>
    <property type="match status" value="1"/>
</dbReference>
<dbReference type="PANTHER" id="PTHR35601">
    <property type="entry name" value="TOXIN RELE"/>
    <property type="match status" value="1"/>
</dbReference>
<dbReference type="InterPro" id="IPR035093">
    <property type="entry name" value="RelE/ParE_toxin_dom_sf"/>
</dbReference>
<dbReference type="Gene3D" id="3.30.2310.20">
    <property type="entry name" value="RelE-like"/>
    <property type="match status" value="1"/>
</dbReference>
<proteinExistence type="inferred from homology"/>
<evidence type="ECO:0000313" key="4">
    <source>
        <dbReference type="Proteomes" id="UP000191901"/>
    </source>
</evidence>
<evidence type="ECO:0000313" key="3">
    <source>
        <dbReference type="EMBL" id="ASC73068.1"/>
    </source>
</evidence>
<name>A0A1Z3HRZ8_9CYAN</name>
<keyword evidence="4" id="KW-1185">Reference proteome</keyword>
<dbReference type="EMBL" id="CP021983">
    <property type="protein sequence ID" value="ASC73068.1"/>
    <property type="molecule type" value="Genomic_DNA"/>
</dbReference>
<evidence type="ECO:0000256" key="1">
    <source>
        <dbReference type="ARBA" id="ARBA00006226"/>
    </source>
</evidence>
<dbReference type="Pfam" id="PF05016">
    <property type="entry name" value="ParE_toxin"/>
    <property type="match status" value="1"/>
</dbReference>
<dbReference type="InterPro" id="IPR007712">
    <property type="entry name" value="RelE/ParE_toxin"/>
</dbReference>
<dbReference type="OrthoDB" id="163524at2"/>
<accession>A0A1Z3HRZ8</accession>
<protein>
    <submittedName>
        <fullName evidence="3">Uncharacterized protein</fullName>
    </submittedName>
</protein>
<dbReference type="PANTHER" id="PTHR35601:SF1">
    <property type="entry name" value="TOXIN RELE"/>
    <property type="match status" value="1"/>
</dbReference>
<gene>
    <name evidence="3" type="ORF">XM38_040300</name>
</gene>
<reference evidence="3 4" key="1">
    <citation type="journal article" date="2016" name="Biochim. Biophys. Acta">
        <title>Characterization of red-shifted phycobilisomes isolated from the chlorophyll f-containing cyanobacterium Halomicronema hongdechloris.</title>
        <authorList>
            <person name="Li Y."/>
            <person name="Lin Y."/>
            <person name="Garvey C.J."/>
            <person name="Birch D."/>
            <person name="Corkery R.W."/>
            <person name="Loughlin P.C."/>
            <person name="Scheer H."/>
            <person name="Willows R.D."/>
            <person name="Chen M."/>
        </authorList>
    </citation>
    <scope>NUCLEOTIDE SEQUENCE [LARGE SCALE GENOMIC DNA]</scope>
    <source>
        <strain evidence="3 4">C2206</strain>
    </source>
</reference>
<comment type="similarity">
    <text evidence="1">Belongs to the RelE toxin family.</text>
</comment>
<dbReference type="RefSeq" id="WP_080809920.1">
    <property type="nucleotide sequence ID" value="NZ_CP021983.2"/>
</dbReference>